<dbReference type="SUPFAM" id="SSF103473">
    <property type="entry name" value="MFS general substrate transporter"/>
    <property type="match status" value="1"/>
</dbReference>
<gene>
    <name evidence="9" type="ORF">NCTC13079_00272</name>
</gene>
<dbReference type="CDD" id="cd17370">
    <property type="entry name" value="MFS_MJ1317_like"/>
    <property type="match status" value="1"/>
</dbReference>
<dbReference type="Proteomes" id="UP000269544">
    <property type="component" value="Chromosome"/>
</dbReference>
<dbReference type="PANTHER" id="PTHR42688">
    <property type="entry name" value="CONSERVED PROTEIN"/>
    <property type="match status" value="1"/>
</dbReference>
<dbReference type="InterPro" id="IPR036259">
    <property type="entry name" value="MFS_trans_sf"/>
</dbReference>
<evidence type="ECO:0000256" key="1">
    <source>
        <dbReference type="ARBA" id="ARBA00004651"/>
    </source>
</evidence>
<dbReference type="InterPro" id="IPR020846">
    <property type="entry name" value="MFS_dom"/>
</dbReference>
<evidence type="ECO:0000256" key="6">
    <source>
        <dbReference type="ARBA" id="ARBA00023136"/>
    </source>
</evidence>
<evidence type="ECO:0000256" key="7">
    <source>
        <dbReference type="SAM" id="Phobius"/>
    </source>
</evidence>
<evidence type="ECO:0000256" key="4">
    <source>
        <dbReference type="ARBA" id="ARBA00022692"/>
    </source>
</evidence>
<feature type="transmembrane region" description="Helical" evidence="7">
    <location>
        <begin position="375"/>
        <end position="394"/>
    </location>
</feature>
<evidence type="ECO:0000256" key="5">
    <source>
        <dbReference type="ARBA" id="ARBA00022989"/>
    </source>
</evidence>
<keyword evidence="4 7" id="KW-0812">Transmembrane</keyword>
<evidence type="ECO:0000256" key="2">
    <source>
        <dbReference type="ARBA" id="ARBA00022448"/>
    </source>
</evidence>
<feature type="domain" description="Major facilitator superfamily (MFS) profile" evidence="8">
    <location>
        <begin position="1"/>
        <end position="196"/>
    </location>
</feature>
<dbReference type="OrthoDB" id="9803985at2"/>
<accession>A0A3S5F7T0</accession>
<reference evidence="9 10" key="1">
    <citation type="submission" date="2018-12" db="EMBL/GenBank/DDBJ databases">
        <authorList>
            <consortium name="Pathogen Informatics"/>
        </authorList>
    </citation>
    <scope>NUCLEOTIDE SEQUENCE [LARGE SCALE GENOMIC DNA]</scope>
    <source>
        <strain evidence="9 10">NCTC13079</strain>
    </source>
</reference>
<dbReference type="PANTHER" id="PTHR42688:SF1">
    <property type="entry name" value="BLR5212 PROTEIN"/>
    <property type="match status" value="1"/>
</dbReference>
<dbReference type="GO" id="GO:0005886">
    <property type="term" value="C:plasma membrane"/>
    <property type="evidence" value="ECO:0007669"/>
    <property type="project" value="UniProtKB-SubCell"/>
</dbReference>
<name>A0A3S5F7T0_9FIRM</name>
<feature type="transmembrane region" description="Helical" evidence="7">
    <location>
        <begin position="218"/>
        <end position="242"/>
    </location>
</feature>
<dbReference type="KEGG" id="piv:NCTC13079_00272"/>
<keyword evidence="10" id="KW-1185">Reference proteome</keyword>
<keyword evidence="5 7" id="KW-1133">Transmembrane helix</keyword>
<dbReference type="PROSITE" id="PS50850">
    <property type="entry name" value="MFS"/>
    <property type="match status" value="1"/>
</dbReference>
<feature type="transmembrane region" description="Helical" evidence="7">
    <location>
        <begin position="47"/>
        <end position="68"/>
    </location>
</feature>
<feature type="transmembrane region" description="Helical" evidence="7">
    <location>
        <begin position="6"/>
        <end position="26"/>
    </location>
</feature>
<dbReference type="GO" id="GO:0022857">
    <property type="term" value="F:transmembrane transporter activity"/>
    <property type="evidence" value="ECO:0007669"/>
    <property type="project" value="InterPro"/>
</dbReference>
<feature type="transmembrane region" description="Helical" evidence="7">
    <location>
        <begin position="80"/>
        <end position="107"/>
    </location>
</feature>
<evidence type="ECO:0000259" key="8">
    <source>
        <dbReference type="PROSITE" id="PS50850"/>
    </source>
</evidence>
<sequence length="401" mass="43402">MKRSLSPSVIVILIFGVISLFGDMVYESARSANPQYFQLLGIGAAKVGLVFGIGEFLGYFLRLVAGILSDKTQRPWLFMFIGYGMLIAVPIMGLYYDWNILVVLILAERIGKALRNPAKDTVLSGVAQGEVGVGFAFGLQEALDQLGAFLGPLIFTAVFYFSGARGVGAYRQGYRLLAIPFVALMLFLFFAYRKVEGNRLLPDADTAGLRQQRFEPVFWLYTAFTFFATLGFVNFSTIGYHLKAANLFTDAQIPMLYAFAMVVDAVTALVVGRAYDKKKEQSGARAGLGVLIVIPVLSALLPLVSITKNKAVIVAGMFVFGVILGIHETIMRSAISDLTPYHKRGTGYGIFNGAYGLALLGGAASMGAFYEAGQIGAIIAFALAVEAVALLLYFRMRKVAG</sequence>
<keyword evidence="2" id="KW-0813">Transport</keyword>
<dbReference type="Pfam" id="PF07690">
    <property type="entry name" value="MFS_1"/>
    <property type="match status" value="1"/>
</dbReference>
<dbReference type="InterPro" id="IPR052425">
    <property type="entry name" value="Uncharacterized_MFS-type"/>
</dbReference>
<feature type="transmembrane region" description="Helical" evidence="7">
    <location>
        <begin position="174"/>
        <end position="192"/>
    </location>
</feature>
<dbReference type="AlphaFoldDB" id="A0A3S5F7T0"/>
<organism evidence="9 10">
    <name type="scientific">Aedoeadaptatus ivorii</name>
    <dbReference type="NCBI Taxonomy" id="54006"/>
    <lineage>
        <taxon>Bacteria</taxon>
        <taxon>Bacillati</taxon>
        <taxon>Bacillota</taxon>
        <taxon>Tissierellia</taxon>
        <taxon>Tissierellales</taxon>
        <taxon>Peptoniphilaceae</taxon>
        <taxon>Aedoeadaptatus</taxon>
    </lineage>
</organism>
<dbReference type="RefSeq" id="WP_126464739.1">
    <property type="nucleotide sequence ID" value="NZ_LR134523.1"/>
</dbReference>
<dbReference type="InterPro" id="IPR011701">
    <property type="entry name" value="MFS"/>
</dbReference>
<keyword evidence="6 7" id="KW-0472">Membrane</keyword>
<dbReference type="Gene3D" id="1.20.1250.20">
    <property type="entry name" value="MFS general substrate transporter like domains"/>
    <property type="match status" value="2"/>
</dbReference>
<feature type="transmembrane region" description="Helical" evidence="7">
    <location>
        <begin position="311"/>
        <end position="330"/>
    </location>
</feature>
<evidence type="ECO:0000313" key="9">
    <source>
        <dbReference type="EMBL" id="VEJ34685.1"/>
    </source>
</evidence>
<dbReference type="EMBL" id="LR134523">
    <property type="protein sequence ID" value="VEJ34685.1"/>
    <property type="molecule type" value="Genomic_DNA"/>
</dbReference>
<protein>
    <submittedName>
        <fullName evidence="9">Major Facilitator Superfamily</fullName>
    </submittedName>
</protein>
<evidence type="ECO:0000313" key="10">
    <source>
        <dbReference type="Proteomes" id="UP000269544"/>
    </source>
</evidence>
<proteinExistence type="predicted"/>
<feature type="transmembrane region" description="Helical" evidence="7">
    <location>
        <begin position="146"/>
        <end position="162"/>
    </location>
</feature>
<feature type="transmembrane region" description="Helical" evidence="7">
    <location>
        <begin position="287"/>
        <end position="305"/>
    </location>
</feature>
<evidence type="ECO:0000256" key="3">
    <source>
        <dbReference type="ARBA" id="ARBA00022475"/>
    </source>
</evidence>
<keyword evidence="3" id="KW-1003">Cell membrane</keyword>
<feature type="transmembrane region" description="Helical" evidence="7">
    <location>
        <begin position="254"/>
        <end position="275"/>
    </location>
</feature>
<feature type="transmembrane region" description="Helical" evidence="7">
    <location>
        <begin position="350"/>
        <end position="369"/>
    </location>
</feature>
<comment type="subcellular location">
    <subcellularLocation>
        <location evidence="1">Cell membrane</location>
        <topology evidence="1">Multi-pass membrane protein</topology>
    </subcellularLocation>
</comment>